<accession>A0A2W7HXP3</accession>
<comment type="caution">
    <text evidence="1">The sequence shown here is derived from an EMBL/GenBank/DDBJ whole genome shotgun (WGS) entry which is preliminary data.</text>
</comment>
<keyword evidence="2" id="KW-1185">Reference proteome</keyword>
<dbReference type="AlphaFoldDB" id="A0A2W7HXP3"/>
<dbReference type="EMBL" id="QKYU01000053">
    <property type="protein sequence ID" value="PZW36925.1"/>
    <property type="molecule type" value="Genomic_DNA"/>
</dbReference>
<reference evidence="1 2" key="1">
    <citation type="submission" date="2018-06" db="EMBL/GenBank/DDBJ databases">
        <title>Genomic Encyclopedia of Archaeal and Bacterial Type Strains, Phase II (KMG-II): from individual species to whole genera.</title>
        <authorList>
            <person name="Goeker M."/>
        </authorList>
    </citation>
    <scope>NUCLEOTIDE SEQUENCE [LARGE SCALE GENOMIC DNA]</scope>
    <source>
        <strain evidence="1 2">DSM 24525</strain>
    </source>
</reference>
<proteinExistence type="predicted"/>
<evidence type="ECO:0000313" key="2">
    <source>
        <dbReference type="Proteomes" id="UP000249688"/>
    </source>
</evidence>
<organism evidence="1 2">
    <name type="scientific">Humitalea rosea</name>
    <dbReference type="NCBI Taxonomy" id="990373"/>
    <lineage>
        <taxon>Bacteria</taxon>
        <taxon>Pseudomonadati</taxon>
        <taxon>Pseudomonadota</taxon>
        <taxon>Alphaproteobacteria</taxon>
        <taxon>Acetobacterales</taxon>
        <taxon>Roseomonadaceae</taxon>
        <taxon>Humitalea</taxon>
    </lineage>
</organism>
<protein>
    <submittedName>
        <fullName evidence="1">Uncharacterized protein</fullName>
    </submittedName>
</protein>
<name>A0A2W7HXP3_9PROT</name>
<dbReference type="Proteomes" id="UP000249688">
    <property type="component" value="Unassembled WGS sequence"/>
</dbReference>
<sequence>MRLAGAELRVAPGTDAALLAMVLRAIRASAT</sequence>
<gene>
    <name evidence="1" type="ORF">C8P66_1533</name>
</gene>
<evidence type="ECO:0000313" key="1">
    <source>
        <dbReference type="EMBL" id="PZW36925.1"/>
    </source>
</evidence>